<evidence type="ECO:0000313" key="3">
    <source>
        <dbReference type="EMBL" id="MXV15859.1"/>
    </source>
</evidence>
<protein>
    <submittedName>
        <fullName evidence="3">Low affinity iron permease family protein</fullName>
    </submittedName>
</protein>
<dbReference type="Proteomes" id="UP000451233">
    <property type="component" value="Unassembled WGS sequence"/>
</dbReference>
<feature type="compositionally biased region" description="Basic residues" evidence="1">
    <location>
        <begin position="152"/>
        <end position="167"/>
    </location>
</feature>
<feature type="transmembrane region" description="Helical" evidence="2">
    <location>
        <begin position="51"/>
        <end position="70"/>
    </location>
</feature>
<dbReference type="AlphaFoldDB" id="A0A7K1XYP0"/>
<dbReference type="RefSeq" id="WP_160906829.1">
    <property type="nucleotide sequence ID" value="NZ_WVHS01000002.1"/>
</dbReference>
<comment type="caution">
    <text evidence="3">The sequence shown here is derived from an EMBL/GenBank/DDBJ whole genome shotgun (WGS) entry which is preliminary data.</text>
</comment>
<dbReference type="GO" id="GO:0055085">
    <property type="term" value="P:transmembrane transport"/>
    <property type="evidence" value="ECO:0007669"/>
    <property type="project" value="InterPro"/>
</dbReference>
<feature type="transmembrane region" description="Helical" evidence="2">
    <location>
        <begin position="21"/>
        <end position="45"/>
    </location>
</feature>
<feature type="region of interest" description="Disordered" evidence="1">
    <location>
        <begin position="146"/>
        <end position="167"/>
    </location>
</feature>
<keyword evidence="4" id="KW-1185">Reference proteome</keyword>
<keyword evidence="2" id="KW-0812">Transmembrane</keyword>
<accession>A0A7K1XYP0</accession>
<sequence length="167" mass="18638">MTKKKEKRGIFERFSNAATQATGSSGAFIAAVSVIVVWALTGPIFNYSDVWQLMINTGTTIITFLMVFLIQKSQNKDSKAIHLKLNEVIAAQQGASNRMVDLEDLSEEELDQLHKFYAKLAQLAKKDNDILCSHSIDAAEEINTEKEAKFSPIRKRKSKPAHTAKKP</sequence>
<reference evidence="3 4" key="1">
    <citation type="submission" date="2019-11" db="EMBL/GenBank/DDBJ databases">
        <title>Pedobacter sp. HMF7056 Genome sequencing and assembly.</title>
        <authorList>
            <person name="Kang H."/>
            <person name="Kim H."/>
            <person name="Joh K."/>
        </authorList>
    </citation>
    <scope>NUCLEOTIDE SEQUENCE [LARGE SCALE GENOMIC DNA]</scope>
    <source>
        <strain evidence="3 4">HMF7056</strain>
    </source>
</reference>
<organism evidence="3 4">
    <name type="scientific">Hufsiella ginkgonis</name>
    <dbReference type="NCBI Taxonomy" id="2695274"/>
    <lineage>
        <taxon>Bacteria</taxon>
        <taxon>Pseudomonadati</taxon>
        <taxon>Bacteroidota</taxon>
        <taxon>Sphingobacteriia</taxon>
        <taxon>Sphingobacteriales</taxon>
        <taxon>Sphingobacteriaceae</taxon>
        <taxon>Hufsiella</taxon>
    </lineage>
</organism>
<name>A0A7K1XYP0_9SPHI</name>
<dbReference type="InterPro" id="IPR007251">
    <property type="entry name" value="Iron_permease_Fet4"/>
</dbReference>
<dbReference type="Pfam" id="PF04120">
    <property type="entry name" value="Iron_permease"/>
    <property type="match status" value="1"/>
</dbReference>
<proteinExistence type="predicted"/>
<gene>
    <name evidence="3" type="ORF">GS398_11130</name>
</gene>
<evidence type="ECO:0000313" key="4">
    <source>
        <dbReference type="Proteomes" id="UP000451233"/>
    </source>
</evidence>
<keyword evidence="2" id="KW-1133">Transmembrane helix</keyword>
<dbReference type="EMBL" id="WVHS01000002">
    <property type="protein sequence ID" value="MXV15859.1"/>
    <property type="molecule type" value="Genomic_DNA"/>
</dbReference>
<evidence type="ECO:0000256" key="1">
    <source>
        <dbReference type="SAM" id="MobiDB-lite"/>
    </source>
</evidence>
<evidence type="ECO:0000256" key="2">
    <source>
        <dbReference type="SAM" id="Phobius"/>
    </source>
</evidence>
<keyword evidence="2" id="KW-0472">Membrane</keyword>